<dbReference type="SUPFAM" id="SSF52047">
    <property type="entry name" value="RNI-like"/>
    <property type="match status" value="1"/>
</dbReference>
<proteinExistence type="predicted"/>
<feature type="compositionally biased region" description="Acidic residues" evidence="1">
    <location>
        <begin position="241"/>
        <end position="270"/>
    </location>
</feature>
<dbReference type="AlphaFoldDB" id="A0A8H7DIC4"/>
<organism evidence="2 3">
    <name type="scientific">Mycena sanguinolenta</name>
    <dbReference type="NCBI Taxonomy" id="230812"/>
    <lineage>
        <taxon>Eukaryota</taxon>
        <taxon>Fungi</taxon>
        <taxon>Dikarya</taxon>
        <taxon>Basidiomycota</taxon>
        <taxon>Agaricomycotina</taxon>
        <taxon>Agaricomycetes</taxon>
        <taxon>Agaricomycetidae</taxon>
        <taxon>Agaricales</taxon>
        <taxon>Marasmiineae</taxon>
        <taxon>Mycenaceae</taxon>
        <taxon>Mycena</taxon>
    </lineage>
</organism>
<accession>A0A8H7DIC4</accession>
<evidence type="ECO:0000313" key="2">
    <source>
        <dbReference type="EMBL" id="KAF7374307.1"/>
    </source>
</evidence>
<keyword evidence="3" id="KW-1185">Reference proteome</keyword>
<dbReference type="EMBL" id="JACAZH010000002">
    <property type="protein sequence ID" value="KAF7374307.1"/>
    <property type="molecule type" value="Genomic_DNA"/>
</dbReference>
<evidence type="ECO:0000256" key="1">
    <source>
        <dbReference type="SAM" id="MobiDB-lite"/>
    </source>
</evidence>
<dbReference type="Proteomes" id="UP000623467">
    <property type="component" value="Unassembled WGS sequence"/>
</dbReference>
<name>A0A8H7DIC4_9AGAR</name>
<feature type="compositionally biased region" description="Low complexity" evidence="1">
    <location>
        <begin position="271"/>
        <end position="286"/>
    </location>
</feature>
<sequence length="286" mass="32249">MASEVWSENSGSYPLSINIVSHSHNLPLPEIYPALFLHRARWEYLTLNVYTPSVLVIDGPVPLLRHLDLTQHSNSNFELRDAPQLRSVVLCHSWAATLPWQQLTQLTIEQTVLGECLPVLRQTTNLVYCDVTVWSVGHNDPDDGFITLPFLESLVFNMNPENLGSRILNLLTVPALRRLEIRERCIEMDPIGYLTSFIAKSHCRLRILEIVSRRTVHRNAYRLAFPSIPKFAFDNSYFEPASDEEASEEDSEGDEDEDEDNSESAEDFSVDGDSGSSDGQIGSDAD</sequence>
<reference evidence="2" key="1">
    <citation type="submission" date="2020-05" db="EMBL/GenBank/DDBJ databases">
        <title>Mycena genomes resolve the evolution of fungal bioluminescence.</title>
        <authorList>
            <person name="Tsai I.J."/>
        </authorList>
    </citation>
    <scope>NUCLEOTIDE SEQUENCE</scope>
    <source>
        <strain evidence="2">160909Yilan</strain>
    </source>
</reference>
<gene>
    <name evidence="2" type="ORF">MSAN_00313900</name>
</gene>
<protein>
    <submittedName>
        <fullName evidence="2">YDG domain-containing protein</fullName>
    </submittedName>
</protein>
<evidence type="ECO:0000313" key="3">
    <source>
        <dbReference type="Proteomes" id="UP000623467"/>
    </source>
</evidence>
<feature type="region of interest" description="Disordered" evidence="1">
    <location>
        <begin position="239"/>
        <end position="286"/>
    </location>
</feature>
<dbReference type="OrthoDB" id="3139566at2759"/>
<comment type="caution">
    <text evidence="2">The sequence shown here is derived from an EMBL/GenBank/DDBJ whole genome shotgun (WGS) entry which is preliminary data.</text>
</comment>